<dbReference type="EMBL" id="JAULSW010000009">
    <property type="protein sequence ID" value="KAK3370687.1"/>
    <property type="molecule type" value="Genomic_DNA"/>
</dbReference>
<evidence type="ECO:0000313" key="3">
    <source>
        <dbReference type="Proteomes" id="UP001285441"/>
    </source>
</evidence>
<dbReference type="AlphaFoldDB" id="A0AAE0K6U8"/>
<reference evidence="2" key="2">
    <citation type="submission" date="2023-06" db="EMBL/GenBank/DDBJ databases">
        <authorList>
            <consortium name="Lawrence Berkeley National Laboratory"/>
            <person name="Haridas S."/>
            <person name="Hensen N."/>
            <person name="Bonometti L."/>
            <person name="Westerberg I."/>
            <person name="Brannstrom I.O."/>
            <person name="Guillou S."/>
            <person name="Cros-Aarteil S."/>
            <person name="Calhoun S."/>
            <person name="Kuo A."/>
            <person name="Mondo S."/>
            <person name="Pangilinan J."/>
            <person name="Riley R."/>
            <person name="LaButti K."/>
            <person name="Andreopoulos B."/>
            <person name="Lipzen A."/>
            <person name="Chen C."/>
            <person name="Yanf M."/>
            <person name="Daum C."/>
            <person name="Ng V."/>
            <person name="Clum A."/>
            <person name="Steindorff A."/>
            <person name="Ohm R."/>
            <person name="Martin F."/>
            <person name="Silar P."/>
            <person name="Natvig D."/>
            <person name="Lalanne C."/>
            <person name="Gautier V."/>
            <person name="Ament-velasquez S.L."/>
            <person name="Kruys A."/>
            <person name="Hutchinson M.I."/>
            <person name="Powell A.J."/>
            <person name="Barry K."/>
            <person name="Miller A.N."/>
            <person name="Grigoriev I.V."/>
            <person name="Debuchy R."/>
            <person name="Gladieux P."/>
            <person name="Thoren M.H."/>
            <person name="Johannesson H."/>
        </authorList>
    </citation>
    <scope>NUCLEOTIDE SEQUENCE</scope>
    <source>
        <strain evidence="2">CBS 232.78</strain>
    </source>
</reference>
<comment type="caution">
    <text evidence="2">The sequence shown here is derived from an EMBL/GenBank/DDBJ whole genome shotgun (WGS) entry which is preliminary data.</text>
</comment>
<organism evidence="2 3">
    <name type="scientific">Podospora didyma</name>
    <dbReference type="NCBI Taxonomy" id="330526"/>
    <lineage>
        <taxon>Eukaryota</taxon>
        <taxon>Fungi</taxon>
        <taxon>Dikarya</taxon>
        <taxon>Ascomycota</taxon>
        <taxon>Pezizomycotina</taxon>
        <taxon>Sordariomycetes</taxon>
        <taxon>Sordariomycetidae</taxon>
        <taxon>Sordariales</taxon>
        <taxon>Podosporaceae</taxon>
        <taxon>Podospora</taxon>
    </lineage>
</organism>
<feature type="coiled-coil region" evidence="1">
    <location>
        <begin position="86"/>
        <end position="151"/>
    </location>
</feature>
<accession>A0AAE0K6U8</accession>
<proteinExistence type="predicted"/>
<sequence length="354" mass="40614">MASIETRIQQAAAKNKELLRVIADTEHAVPSLAQQNRFIAELEAGVQVSDKRVQAIDRKRKKEFYEHEKYRDSVLKRFAYKATGKKEKFEARAQKEETEYFEALQEEHRESEMNKNLKEQLQAARRAGRDLEKEVERHNQMQQELDKLYDALFAGPTPGFPEEDDREQATNRAISAYQDARSRAEAEFHAVRLLGEGQERMRSALAAMDEALSHSRRDMFGGGSMSDMMERNALHRAEMDVAGARMANIQAQRMSPQVGMLPNVEISQGSLMSDVLFDNIFTDMAFHDRIKASREQVERAARAMDELAAGAMARHRELHHEFEMREAELQSARAALQKARERAFERVERGEGRS</sequence>
<reference evidence="2" key="1">
    <citation type="journal article" date="2023" name="Mol. Phylogenet. Evol.">
        <title>Genome-scale phylogeny and comparative genomics of the fungal order Sordariales.</title>
        <authorList>
            <person name="Hensen N."/>
            <person name="Bonometti L."/>
            <person name="Westerberg I."/>
            <person name="Brannstrom I.O."/>
            <person name="Guillou S."/>
            <person name="Cros-Aarteil S."/>
            <person name="Calhoun S."/>
            <person name="Haridas S."/>
            <person name="Kuo A."/>
            <person name="Mondo S."/>
            <person name="Pangilinan J."/>
            <person name="Riley R."/>
            <person name="LaButti K."/>
            <person name="Andreopoulos B."/>
            <person name="Lipzen A."/>
            <person name="Chen C."/>
            <person name="Yan M."/>
            <person name="Daum C."/>
            <person name="Ng V."/>
            <person name="Clum A."/>
            <person name="Steindorff A."/>
            <person name="Ohm R.A."/>
            <person name="Martin F."/>
            <person name="Silar P."/>
            <person name="Natvig D.O."/>
            <person name="Lalanne C."/>
            <person name="Gautier V."/>
            <person name="Ament-Velasquez S.L."/>
            <person name="Kruys A."/>
            <person name="Hutchinson M.I."/>
            <person name="Powell A.J."/>
            <person name="Barry K."/>
            <person name="Miller A.N."/>
            <person name="Grigoriev I.V."/>
            <person name="Debuchy R."/>
            <person name="Gladieux P."/>
            <person name="Hiltunen Thoren M."/>
            <person name="Johannesson H."/>
        </authorList>
    </citation>
    <scope>NUCLEOTIDE SEQUENCE</scope>
    <source>
        <strain evidence="2">CBS 232.78</strain>
    </source>
</reference>
<name>A0AAE0K6U8_9PEZI</name>
<dbReference type="PANTHER" id="PTHR21974">
    <property type="entry name" value="RE15880P"/>
    <property type="match status" value="1"/>
</dbReference>
<dbReference type="Proteomes" id="UP001285441">
    <property type="component" value="Unassembled WGS sequence"/>
</dbReference>
<evidence type="ECO:0000256" key="1">
    <source>
        <dbReference type="SAM" id="Coils"/>
    </source>
</evidence>
<feature type="coiled-coil region" evidence="1">
    <location>
        <begin position="1"/>
        <end position="28"/>
    </location>
</feature>
<keyword evidence="3" id="KW-1185">Reference proteome</keyword>
<gene>
    <name evidence="2" type="ORF">B0H63DRAFT_319562</name>
</gene>
<evidence type="ECO:0000313" key="2">
    <source>
        <dbReference type="EMBL" id="KAK3370687.1"/>
    </source>
</evidence>
<keyword evidence="1" id="KW-0175">Coiled coil</keyword>
<protein>
    <submittedName>
        <fullName evidence="2">Uncharacterized protein</fullName>
    </submittedName>
</protein>
<dbReference type="PANTHER" id="PTHR21974:SF2">
    <property type="entry name" value="RE15880P"/>
    <property type="match status" value="1"/>
</dbReference>